<dbReference type="RefSeq" id="WP_109321741.1">
    <property type="nucleotide sequence ID" value="NZ_CP029346.1"/>
</dbReference>
<dbReference type="OrthoDB" id="8602450at2"/>
<organism evidence="1 2">
    <name type="scientific">Aquirufa nivalisilvae</name>
    <dbReference type="NCBI Taxonomy" id="2516557"/>
    <lineage>
        <taxon>Bacteria</taxon>
        <taxon>Pseudomonadati</taxon>
        <taxon>Bacteroidota</taxon>
        <taxon>Cytophagia</taxon>
        <taxon>Cytophagales</taxon>
        <taxon>Flectobacillaceae</taxon>
        <taxon>Aquirufa</taxon>
    </lineage>
</organism>
<gene>
    <name evidence="1" type="ORF">HME7025_00077</name>
</gene>
<proteinExistence type="predicted"/>
<sequence length="105" mass="12610">MYYSYLNKNVIVLHYGHGFKNWYEAINPSLEIEFSNLEGFAYIVDERETIPELKQWLESNYESIFSAKLLDWCPEVILWPQNRSFQMFAEWFDISYISTVMEVCS</sequence>
<dbReference type="AlphaFoldDB" id="A0A2S2DRM4"/>
<accession>A0A2S2DRM4</accession>
<reference evidence="2" key="1">
    <citation type="submission" date="2018-05" db="EMBL/GenBank/DDBJ databases">
        <title>Pseudarcicella sp. HME7025 Genome sequencing and assembly.</title>
        <authorList>
            <person name="Kim H."/>
            <person name="Kang H."/>
            <person name="Joh K."/>
        </authorList>
    </citation>
    <scope>NUCLEOTIDE SEQUENCE [LARGE SCALE GENOMIC DNA]</scope>
    <source>
        <strain evidence="2">HME7025</strain>
    </source>
</reference>
<evidence type="ECO:0000313" key="1">
    <source>
        <dbReference type="EMBL" id="AWL07962.1"/>
    </source>
</evidence>
<keyword evidence="2" id="KW-1185">Reference proteome</keyword>
<protein>
    <submittedName>
        <fullName evidence="1">Uncharacterized protein</fullName>
    </submittedName>
</protein>
<dbReference type="EMBL" id="CP029346">
    <property type="protein sequence ID" value="AWL07962.1"/>
    <property type="molecule type" value="Genomic_DNA"/>
</dbReference>
<dbReference type="KEGG" id="psez:HME7025_00077"/>
<dbReference type="Proteomes" id="UP000245468">
    <property type="component" value="Chromosome"/>
</dbReference>
<evidence type="ECO:0000313" key="2">
    <source>
        <dbReference type="Proteomes" id="UP000245468"/>
    </source>
</evidence>
<name>A0A2S2DRM4_9BACT</name>